<feature type="compositionally biased region" description="Low complexity" evidence="1">
    <location>
        <begin position="38"/>
        <end position="47"/>
    </location>
</feature>
<accession>A0A8J5VMJ6</accession>
<evidence type="ECO:0000313" key="2">
    <source>
        <dbReference type="EMBL" id="KAG8050239.1"/>
    </source>
</evidence>
<dbReference type="Proteomes" id="UP000729402">
    <property type="component" value="Unassembled WGS sequence"/>
</dbReference>
<feature type="compositionally biased region" description="Gly residues" evidence="1">
    <location>
        <begin position="57"/>
        <end position="66"/>
    </location>
</feature>
<comment type="caution">
    <text evidence="2">The sequence shown here is derived from an EMBL/GenBank/DDBJ whole genome shotgun (WGS) entry which is preliminary data.</text>
</comment>
<proteinExistence type="predicted"/>
<gene>
    <name evidence="2" type="ORF">GUJ93_ZPchr0009g788</name>
</gene>
<evidence type="ECO:0000313" key="3">
    <source>
        <dbReference type="Proteomes" id="UP000729402"/>
    </source>
</evidence>
<feature type="region of interest" description="Disordered" evidence="1">
    <location>
        <begin position="17"/>
        <end position="77"/>
    </location>
</feature>
<evidence type="ECO:0000256" key="1">
    <source>
        <dbReference type="SAM" id="MobiDB-lite"/>
    </source>
</evidence>
<protein>
    <submittedName>
        <fullName evidence="2">Uncharacterized protein</fullName>
    </submittedName>
</protein>
<dbReference type="EMBL" id="JAAALK010000289">
    <property type="protein sequence ID" value="KAG8050239.1"/>
    <property type="molecule type" value="Genomic_DNA"/>
</dbReference>
<sequence length="77" mass="7782">MPMVFSVVMCAEEMVGRQGPVGGGHRRLAGLGGGGQRAGRQWLGRQASVDREAAAQTGGGRGVGGREAGDTRSASVD</sequence>
<keyword evidence="3" id="KW-1185">Reference proteome</keyword>
<organism evidence="2 3">
    <name type="scientific">Zizania palustris</name>
    <name type="common">Northern wild rice</name>
    <dbReference type="NCBI Taxonomy" id="103762"/>
    <lineage>
        <taxon>Eukaryota</taxon>
        <taxon>Viridiplantae</taxon>
        <taxon>Streptophyta</taxon>
        <taxon>Embryophyta</taxon>
        <taxon>Tracheophyta</taxon>
        <taxon>Spermatophyta</taxon>
        <taxon>Magnoliopsida</taxon>
        <taxon>Liliopsida</taxon>
        <taxon>Poales</taxon>
        <taxon>Poaceae</taxon>
        <taxon>BOP clade</taxon>
        <taxon>Oryzoideae</taxon>
        <taxon>Oryzeae</taxon>
        <taxon>Zizaniinae</taxon>
        <taxon>Zizania</taxon>
    </lineage>
</organism>
<reference evidence="2" key="2">
    <citation type="submission" date="2021-02" db="EMBL/GenBank/DDBJ databases">
        <authorList>
            <person name="Kimball J.A."/>
            <person name="Haas M.W."/>
            <person name="Macchietto M."/>
            <person name="Kono T."/>
            <person name="Duquette J."/>
            <person name="Shao M."/>
        </authorList>
    </citation>
    <scope>NUCLEOTIDE SEQUENCE</scope>
    <source>
        <tissue evidence="2">Fresh leaf tissue</tissue>
    </source>
</reference>
<dbReference type="AlphaFoldDB" id="A0A8J5VMJ6"/>
<name>A0A8J5VMJ6_ZIZPA</name>
<reference evidence="2" key="1">
    <citation type="journal article" date="2021" name="bioRxiv">
        <title>Whole Genome Assembly and Annotation of Northern Wild Rice, Zizania palustris L., Supports a Whole Genome Duplication in the Zizania Genus.</title>
        <authorList>
            <person name="Haas M."/>
            <person name="Kono T."/>
            <person name="Macchietto M."/>
            <person name="Millas R."/>
            <person name="McGilp L."/>
            <person name="Shao M."/>
            <person name="Duquette J."/>
            <person name="Hirsch C.N."/>
            <person name="Kimball J."/>
        </authorList>
    </citation>
    <scope>NUCLEOTIDE SEQUENCE</scope>
    <source>
        <tissue evidence="2">Fresh leaf tissue</tissue>
    </source>
</reference>